<protein>
    <submittedName>
        <fullName evidence="2">DUF4421 domain-containing protein</fullName>
    </submittedName>
</protein>
<dbReference type="Pfam" id="PF14391">
    <property type="entry name" value="DUF4421"/>
    <property type="match status" value="1"/>
</dbReference>
<dbReference type="InterPro" id="IPR025535">
    <property type="entry name" value="DUF4421"/>
</dbReference>
<feature type="chain" id="PRO_5045700092" evidence="1">
    <location>
        <begin position="20"/>
        <end position="344"/>
    </location>
</feature>
<dbReference type="EMBL" id="CP094326">
    <property type="protein sequence ID" value="UNY98172.1"/>
    <property type="molecule type" value="Genomic_DNA"/>
</dbReference>
<accession>A0ABY3YK22</accession>
<evidence type="ECO:0000256" key="1">
    <source>
        <dbReference type="SAM" id="SignalP"/>
    </source>
</evidence>
<sequence>MNKLLLHSIVLLSLSPLFGQDTETKQDTFPVISYYDKIMFKANVDTRADSYFSKRSTPNQEELGIMNNNSLRTFFILNYRFLSVSFGFSPKFLPGNDDDDLKGASSFNDLKFRLFFGKWIQELHYSKVSGFYVTNTDDFLPGWQEGVDPYIQLPGLSITSWGGTTGYVMNPEYSLKSIYFQTEWQKKSSGSLIPSVSYYYDHYAVRGKEFTNISSVENIFTLSAAMSYYYTWVIHNRWYIAPYATTLTGVKFSNYKPDRSNNLYTEKNTYFSMAIEGGLQIGYNAPRFFLGTAFNLNSNWYTSGSKNNRLINDKIYGLVYIGYRFNAPEFIKKTFNKVHDKTGI</sequence>
<evidence type="ECO:0000313" key="2">
    <source>
        <dbReference type="EMBL" id="UNY98172.1"/>
    </source>
</evidence>
<reference evidence="2 3" key="1">
    <citation type="journal article" date="2018" name="Int. J. Syst. Evol. Microbiol.">
        <title>Zhouia spongiae sp. nov., isolated from a marine sponge.</title>
        <authorList>
            <person name="Zhuang L."/>
            <person name="Lin B."/>
            <person name="Qin F."/>
            <person name="Luo L."/>
        </authorList>
    </citation>
    <scope>NUCLEOTIDE SEQUENCE [LARGE SCALE GENOMIC DNA]</scope>
    <source>
        <strain evidence="2 3">HN-Y44</strain>
    </source>
</reference>
<gene>
    <name evidence="2" type="ORF">MQE36_13895</name>
</gene>
<keyword evidence="3" id="KW-1185">Reference proteome</keyword>
<keyword evidence="1" id="KW-0732">Signal</keyword>
<organism evidence="2 3">
    <name type="scientific">Zhouia spongiae</name>
    <dbReference type="NCBI Taxonomy" id="2202721"/>
    <lineage>
        <taxon>Bacteria</taxon>
        <taxon>Pseudomonadati</taxon>
        <taxon>Bacteroidota</taxon>
        <taxon>Flavobacteriia</taxon>
        <taxon>Flavobacteriales</taxon>
        <taxon>Flavobacteriaceae</taxon>
        <taxon>Zhouia</taxon>
    </lineage>
</organism>
<evidence type="ECO:0000313" key="3">
    <source>
        <dbReference type="Proteomes" id="UP000829476"/>
    </source>
</evidence>
<name>A0ABY3YK22_9FLAO</name>
<dbReference type="Proteomes" id="UP000829476">
    <property type="component" value="Chromosome"/>
</dbReference>
<feature type="signal peptide" evidence="1">
    <location>
        <begin position="1"/>
        <end position="19"/>
    </location>
</feature>
<dbReference type="RefSeq" id="WP_242936579.1">
    <property type="nucleotide sequence ID" value="NZ_CP094326.1"/>
</dbReference>
<proteinExistence type="predicted"/>